<evidence type="ECO:0000313" key="2">
    <source>
        <dbReference type="EMBL" id="ADL56508.1"/>
    </source>
</evidence>
<name>D9SK96_GALCS</name>
<dbReference type="RefSeq" id="WP_013294428.1">
    <property type="nucleotide sequence ID" value="NC_014394.1"/>
</dbReference>
<feature type="transmembrane region" description="Helical" evidence="1">
    <location>
        <begin position="27"/>
        <end position="50"/>
    </location>
</feature>
<dbReference type="OrthoDB" id="9787650at2"/>
<sequence length="366" mass="40891" precursor="true">MSEKMLQGSSEVERDAALKSRFSVADLFAKISITQLTLVLLVAIFLWQWLDGHRAIAEMREELAKKIAEMDGAAQANAILIAKNQDEVREMSVKVTTLEAYYTQAQNQRAALETLYNNFSISRDETALADVEQLLLIAGQQLQLSGNVKAALIAMESADARLQRMERPALNGLRKSIGQDIDKLRALPRVDVAGINLKINRLLSSVDAIPLVDRHRPTENASAKIVSPVADEAVWQKMLNAVWLEVKQLVRIENTGLTQIVLLPPKQEFFLRENLKMRLVSARLALLSRDEDSFSQELKTAQLWTRRYFDVKSAEGLHMLSELGELAAASIEIELPDIGGSLQAVRTYRLSHDKAAENLRPQKAAK</sequence>
<reference evidence="2 3" key="1">
    <citation type="submission" date="2010-08" db="EMBL/GenBank/DDBJ databases">
        <title>Complete sequence of Gallionella capsiferriformans ES-2.</title>
        <authorList>
            <consortium name="US DOE Joint Genome Institute"/>
            <person name="Lucas S."/>
            <person name="Copeland A."/>
            <person name="Lapidus A."/>
            <person name="Cheng J.-F."/>
            <person name="Bruce D."/>
            <person name="Goodwin L."/>
            <person name="Pitluck S."/>
            <person name="Chertkov O."/>
            <person name="Davenport K.W."/>
            <person name="Detter J.C."/>
            <person name="Han C."/>
            <person name="Tapia R."/>
            <person name="Land M."/>
            <person name="Hauser L."/>
            <person name="Chang Y.-J."/>
            <person name="Jeffries C."/>
            <person name="Kyrpides N."/>
            <person name="Ivanova N."/>
            <person name="Mikhailova N."/>
            <person name="Shelobolina E.S."/>
            <person name="Picardal F."/>
            <person name="Roden E."/>
            <person name="Emerson D."/>
            <person name="Woyke T."/>
        </authorList>
    </citation>
    <scope>NUCLEOTIDE SEQUENCE [LARGE SCALE GENOMIC DNA]</scope>
    <source>
        <strain evidence="2 3">ES-2</strain>
    </source>
</reference>
<evidence type="ECO:0008006" key="4">
    <source>
        <dbReference type="Google" id="ProtNLM"/>
    </source>
</evidence>
<dbReference type="InterPro" id="IPR007470">
    <property type="entry name" value="HemX"/>
</dbReference>
<proteinExistence type="predicted"/>
<dbReference type="AlphaFoldDB" id="D9SK96"/>
<dbReference type="KEGG" id="gca:Galf_2509"/>
<dbReference type="Pfam" id="PF04375">
    <property type="entry name" value="HemX"/>
    <property type="match status" value="1"/>
</dbReference>
<dbReference type="Proteomes" id="UP000001235">
    <property type="component" value="Chromosome"/>
</dbReference>
<evidence type="ECO:0000256" key="1">
    <source>
        <dbReference type="SAM" id="Phobius"/>
    </source>
</evidence>
<protein>
    <recommendedName>
        <fullName evidence="4">Uroporphyrinogen-III C-methyltransferase</fullName>
    </recommendedName>
</protein>
<accession>D9SK96</accession>
<keyword evidence="1" id="KW-0812">Transmembrane</keyword>
<organism evidence="2 3">
    <name type="scientific">Gallionella capsiferriformans (strain ES-2)</name>
    <name type="common">Gallionella ferruginea capsiferriformans (strain ES-2)</name>
    <dbReference type="NCBI Taxonomy" id="395494"/>
    <lineage>
        <taxon>Bacteria</taxon>
        <taxon>Pseudomonadati</taxon>
        <taxon>Pseudomonadota</taxon>
        <taxon>Betaproteobacteria</taxon>
        <taxon>Nitrosomonadales</taxon>
        <taxon>Gallionellaceae</taxon>
        <taxon>Gallionella</taxon>
    </lineage>
</organism>
<dbReference type="PANTHER" id="PTHR38043:SF1">
    <property type="entry name" value="PROTEIN HEMX"/>
    <property type="match status" value="1"/>
</dbReference>
<dbReference type="EMBL" id="CP002159">
    <property type="protein sequence ID" value="ADL56508.1"/>
    <property type="molecule type" value="Genomic_DNA"/>
</dbReference>
<gene>
    <name evidence="2" type="ordered locus">Galf_2509</name>
</gene>
<dbReference type="eggNOG" id="COG2959">
    <property type="taxonomic scope" value="Bacteria"/>
</dbReference>
<keyword evidence="1" id="KW-1133">Transmembrane helix</keyword>
<keyword evidence="1" id="KW-0472">Membrane</keyword>
<dbReference type="STRING" id="395494.Galf_2509"/>
<dbReference type="PANTHER" id="PTHR38043">
    <property type="entry name" value="PROTEIN HEMX"/>
    <property type="match status" value="1"/>
</dbReference>
<evidence type="ECO:0000313" key="3">
    <source>
        <dbReference type="Proteomes" id="UP000001235"/>
    </source>
</evidence>
<dbReference type="HOGENOM" id="CLU_036381_0_0_4"/>
<keyword evidence="3" id="KW-1185">Reference proteome</keyword>